<feature type="signal peptide" evidence="2">
    <location>
        <begin position="1"/>
        <end position="19"/>
    </location>
</feature>
<keyword evidence="4" id="KW-1185">Reference proteome</keyword>
<feature type="region of interest" description="Disordered" evidence="1">
    <location>
        <begin position="133"/>
        <end position="152"/>
    </location>
</feature>
<gene>
    <name evidence="3" type="ORF">V8G54_004522</name>
</gene>
<dbReference type="Proteomes" id="UP001374535">
    <property type="component" value="Chromosome 1"/>
</dbReference>
<evidence type="ECO:0000313" key="4">
    <source>
        <dbReference type="Proteomes" id="UP001374535"/>
    </source>
</evidence>
<name>A0AAQ3PCQ5_VIGMU</name>
<organism evidence="3 4">
    <name type="scientific">Vigna mungo</name>
    <name type="common">Black gram</name>
    <name type="synonym">Phaseolus mungo</name>
    <dbReference type="NCBI Taxonomy" id="3915"/>
    <lineage>
        <taxon>Eukaryota</taxon>
        <taxon>Viridiplantae</taxon>
        <taxon>Streptophyta</taxon>
        <taxon>Embryophyta</taxon>
        <taxon>Tracheophyta</taxon>
        <taxon>Spermatophyta</taxon>
        <taxon>Magnoliopsida</taxon>
        <taxon>eudicotyledons</taxon>
        <taxon>Gunneridae</taxon>
        <taxon>Pentapetalae</taxon>
        <taxon>rosids</taxon>
        <taxon>fabids</taxon>
        <taxon>Fabales</taxon>
        <taxon>Fabaceae</taxon>
        <taxon>Papilionoideae</taxon>
        <taxon>50 kb inversion clade</taxon>
        <taxon>NPAAA clade</taxon>
        <taxon>indigoferoid/millettioid clade</taxon>
        <taxon>Phaseoleae</taxon>
        <taxon>Vigna</taxon>
    </lineage>
</organism>
<evidence type="ECO:0000313" key="3">
    <source>
        <dbReference type="EMBL" id="WVZ25978.1"/>
    </source>
</evidence>
<keyword evidence="2" id="KW-0732">Signal</keyword>
<feature type="chain" id="PRO_5042849551" evidence="2">
    <location>
        <begin position="20"/>
        <end position="152"/>
    </location>
</feature>
<proteinExistence type="predicted"/>
<sequence>MKVSLVLLLLIVVSIEIESEGPLKMIEGKVCEVKLSDICESDNCFIDCPKKYGASARWGIPSYHPLQQQTAKVQRHDSQILGSELSLGSHSNAPMVNHTHLERLNHVVRSSRRSLVLGAPSMPQDAERTNLMTEEGETSLEHVLEKNEDAAA</sequence>
<dbReference type="AlphaFoldDB" id="A0AAQ3PCQ5"/>
<dbReference type="EMBL" id="CP144700">
    <property type="protein sequence ID" value="WVZ25978.1"/>
    <property type="molecule type" value="Genomic_DNA"/>
</dbReference>
<protein>
    <submittedName>
        <fullName evidence="3">Uncharacterized protein</fullName>
    </submittedName>
</protein>
<feature type="compositionally biased region" description="Basic and acidic residues" evidence="1">
    <location>
        <begin position="139"/>
        <end position="152"/>
    </location>
</feature>
<accession>A0AAQ3PCQ5</accession>
<reference evidence="3 4" key="1">
    <citation type="journal article" date="2023" name="Life. Sci Alliance">
        <title>Evolutionary insights into 3D genome organization and epigenetic landscape of Vigna mungo.</title>
        <authorList>
            <person name="Junaid A."/>
            <person name="Singh B."/>
            <person name="Bhatia S."/>
        </authorList>
    </citation>
    <scope>NUCLEOTIDE SEQUENCE [LARGE SCALE GENOMIC DNA]</scope>
    <source>
        <strain evidence="3">Urdbean</strain>
    </source>
</reference>
<evidence type="ECO:0000256" key="2">
    <source>
        <dbReference type="SAM" id="SignalP"/>
    </source>
</evidence>
<evidence type="ECO:0000256" key="1">
    <source>
        <dbReference type="SAM" id="MobiDB-lite"/>
    </source>
</evidence>